<evidence type="ECO:0000256" key="3">
    <source>
        <dbReference type="ARBA" id="ARBA00022553"/>
    </source>
</evidence>
<dbReference type="Pfam" id="PF07730">
    <property type="entry name" value="HisKA_3"/>
    <property type="match status" value="1"/>
</dbReference>
<proteinExistence type="predicted"/>
<feature type="domain" description="Signal transduction histidine kinase subgroup 3 dimerisation and phosphoacceptor" evidence="11">
    <location>
        <begin position="185"/>
        <end position="251"/>
    </location>
</feature>
<feature type="transmembrane region" description="Helical" evidence="9">
    <location>
        <begin position="33"/>
        <end position="54"/>
    </location>
</feature>
<protein>
    <recommendedName>
        <fullName evidence="2">histidine kinase</fullName>
        <ecNumber evidence="2">2.7.13.3</ecNumber>
    </recommendedName>
</protein>
<evidence type="ECO:0000313" key="12">
    <source>
        <dbReference type="EMBL" id="AXH95618.1"/>
    </source>
</evidence>
<keyword evidence="7" id="KW-0067">ATP-binding</keyword>
<dbReference type="PANTHER" id="PTHR24421">
    <property type="entry name" value="NITRATE/NITRITE SENSOR PROTEIN NARX-RELATED"/>
    <property type="match status" value="1"/>
</dbReference>
<keyword evidence="9" id="KW-1133">Transmembrane helix</keyword>
<dbReference type="SUPFAM" id="SSF55874">
    <property type="entry name" value="ATPase domain of HSP90 chaperone/DNA topoisomerase II/histidine kinase"/>
    <property type="match status" value="1"/>
</dbReference>
<comment type="catalytic activity">
    <reaction evidence="1">
        <text>ATP + protein L-histidine = ADP + protein N-phospho-L-histidine.</text>
        <dbReference type="EC" id="2.7.13.3"/>
    </reaction>
</comment>
<reference evidence="12 13" key="1">
    <citation type="submission" date="2018-07" db="EMBL/GenBank/DDBJ databases">
        <title>Complete genome sequencing of Ornithinimicrobium sp. AMA3305.</title>
        <authorList>
            <person name="Bae J.-W."/>
        </authorList>
    </citation>
    <scope>NUCLEOTIDE SEQUENCE [LARGE SCALE GENOMIC DNA]</scope>
    <source>
        <strain evidence="12 13">AMA3305</strain>
    </source>
</reference>
<evidence type="ECO:0000256" key="1">
    <source>
        <dbReference type="ARBA" id="ARBA00000085"/>
    </source>
</evidence>
<keyword evidence="9" id="KW-0472">Membrane</keyword>
<dbReference type="CDD" id="cd16917">
    <property type="entry name" value="HATPase_UhpB-NarQ-NarX-like"/>
    <property type="match status" value="1"/>
</dbReference>
<evidence type="ECO:0000256" key="5">
    <source>
        <dbReference type="ARBA" id="ARBA00022741"/>
    </source>
</evidence>
<dbReference type="InterPro" id="IPR003594">
    <property type="entry name" value="HATPase_dom"/>
</dbReference>
<dbReference type="InterPro" id="IPR011712">
    <property type="entry name" value="Sig_transdc_His_kin_sub3_dim/P"/>
</dbReference>
<sequence length="384" mass="41193">MTTMTRARWALDLALAALLAVLGLVEVWLPLESVMGEGSAVVSTVGIVAFAALMTQRRARPWLALASLLVWPVLGIAQGGQMQVLFFGQLVPVMVLVYSLARHGQGRLRWVAPLAGILFVSTADLYIPLLQEPSELIFHWAGVILSFLTGHSLRLAEDRAVREAVRAQEARVSARQRAMVAVAEERARIARELHDIVAHSVGMIVVQAGAAEQVVEEDPEFARRALGTIRTTGSSALAEMRRLVGMLRAPDAEVDFAPQPGIAALPDLVASSGESGLEVSLTTRGEGRRLPRGVELTAYRVVQEALTNVRLHSAATRAEVVVDVGGDALEVQIRDEGPALPSEEPPGHGLVGMRERVALYGGTVTSEPTESGFTVRAVLPLEQV</sequence>
<dbReference type="PANTHER" id="PTHR24421:SF10">
    <property type="entry name" value="NITRATE_NITRITE SENSOR PROTEIN NARQ"/>
    <property type="match status" value="1"/>
</dbReference>
<keyword evidence="5" id="KW-0547">Nucleotide-binding</keyword>
<keyword evidence="8" id="KW-0902">Two-component regulatory system</keyword>
<keyword evidence="3" id="KW-0597">Phosphoprotein</keyword>
<evidence type="ECO:0000256" key="4">
    <source>
        <dbReference type="ARBA" id="ARBA00022679"/>
    </source>
</evidence>
<dbReference type="KEGG" id="orn:DV701_05350"/>
<keyword evidence="13" id="KW-1185">Reference proteome</keyword>
<dbReference type="GO" id="GO:0046983">
    <property type="term" value="F:protein dimerization activity"/>
    <property type="evidence" value="ECO:0007669"/>
    <property type="project" value="InterPro"/>
</dbReference>
<evidence type="ECO:0000256" key="2">
    <source>
        <dbReference type="ARBA" id="ARBA00012438"/>
    </source>
</evidence>
<name>A0A345NKR0_9MICO</name>
<feature type="transmembrane region" description="Helical" evidence="9">
    <location>
        <begin position="84"/>
        <end position="101"/>
    </location>
</feature>
<evidence type="ECO:0000259" key="11">
    <source>
        <dbReference type="Pfam" id="PF07730"/>
    </source>
</evidence>
<keyword evidence="4" id="KW-0808">Transferase</keyword>
<gene>
    <name evidence="12" type="ORF">DV701_05350</name>
</gene>
<dbReference type="AlphaFoldDB" id="A0A345NKR0"/>
<dbReference type="OrthoDB" id="227596at2"/>
<feature type="transmembrane region" description="Helical" evidence="9">
    <location>
        <begin position="108"/>
        <end position="130"/>
    </location>
</feature>
<dbReference type="Gene3D" id="3.30.565.10">
    <property type="entry name" value="Histidine kinase-like ATPase, C-terminal domain"/>
    <property type="match status" value="1"/>
</dbReference>
<feature type="transmembrane region" description="Helical" evidence="9">
    <location>
        <begin position="61"/>
        <end position="78"/>
    </location>
</feature>
<dbReference type="Pfam" id="PF02518">
    <property type="entry name" value="HATPase_c"/>
    <property type="match status" value="1"/>
</dbReference>
<dbReference type="EMBL" id="CP031229">
    <property type="protein sequence ID" value="AXH95618.1"/>
    <property type="molecule type" value="Genomic_DNA"/>
</dbReference>
<dbReference type="EC" id="2.7.13.3" evidence="2"/>
<dbReference type="InterPro" id="IPR050482">
    <property type="entry name" value="Sensor_HK_TwoCompSys"/>
</dbReference>
<accession>A0A345NKR0</accession>
<dbReference type="GO" id="GO:0005524">
    <property type="term" value="F:ATP binding"/>
    <property type="evidence" value="ECO:0007669"/>
    <property type="project" value="UniProtKB-KW"/>
</dbReference>
<evidence type="ECO:0000313" key="13">
    <source>
        <dbReference type="Proteomes" id="UP000253790"/>
    </source>
</evidence>
<dbReference type="Gene3D" id="1.20.5.1930">
    <property type="match status" value="1"/>
</dbReference>
<dbReference type="GO" id="GO:0016020">
    <property type="term" value="C:membrane"/>
    <property type="evidence" value="ECO:0007669"/>
    <property type="project" value="InterPro"/>
</dbReference>
<evidence type="ECO:0000256" key="9">
    <source>
        <dbReference type="SAM" id="Phobius"/>
    </source>
</evidence>
<keyword evidence="9" id="KW-0812">Transmembrane</keyword>
<organism evidence="12 13">
    <name type="scientific">Ornithinimicrobium avium</name>
    <dbReference type="NCBI Taxonomy" id="2283195"/>
    <lineage>
        <taxon>Bacteria</taxon>
        <taxon>Bacillati</taxon>
        <taxon>Actinomycetota</taxon>
        <taxon>Actinomycetes</taxon>
        <taxon>Micrococcales</taxon>
        <taxon>Ornithinimicrobiaceae</taxon>
        <taxon>Ornithinimicrobium</taxon>
    </lineage>
</organism>
<evidence type="ECO:0000256" key="6">
    <source>
        <dbReference type="ARBA" id="ARBA00022777"/>
    </source>
</evidence>
<dbReference type="GO" id="GO:0000155">
    <property type="term" value="F:phosphorelay sensor kinase activity"/>
    <property type="evidence" value="ECO:0007669"/>
    <property type="project" value="InterPro"/>
</dbReference>
<dbReference type="Proteomes" id="UP000253790">
    <property type="component" value="Chromosome"/>
</dbReference>
<feature type="domain" description="Histidine kinase/HSP90-like ATPase" evidence="10">
    <location>
        <begin position="294"/>
        <end position="382"/>
    </location>
</feature>
<evidence type="ECO:0000256" key="7">
    <source>
        <dbReference type="ARBA" id="ARBA00022840"/>
    </source>
</evidence>
<keyword evidence="6 12" id="KW-0418">Kinase</keyword>
<evidence type="ECO:0000256" key="8">
    <source>
        <dbReference type="ARBA" id="ARBA00023012"/>
    </source>
</evidence>
<evidence type="ECO:0000259" key="10">
    <source>
        <dbReference type="Pfam" id="PF02518"/>
    </source>
</evidence>
<dbReference type="InterPro" id="IPR036890">
    <property type="entry name" value="HATPase_C_sf"/>
</dbReference>